<feature type="transmembrane region" description="Helical" evidence="1">
    <location>
        <begin position="211"/>
        <end position="230"/>
    </location>
</feature>
<gene>
    <name evidence="3" type="ORF">GCM10011360_05530</name>
</gene>
<evidence type="ECO:0000256" key="1">
    <source>
        <dbReference type="SAM" id="Phobius"/>
    </source>
</evidence>
<proteinExistence type="predicted"/>
<keyword evidence="2" id="KW-0732">Signal</keyword>
<evidence type="ECO:0008006" key="5">
    <source>
        <dbReference type="Google" id="ProtNLM"/>
    </source>
</evidence>
<reference evidence="4" key="1">
    <citation type="journal article" date="2019" name="Int. J. Syst. Evol. Microbiol.">
        <title>The Global Catalogue of Microorganisms (GCM) 10K type strain sequencing project: providing services to taxonomists for standard genome sequencing and annotation.</title>
        <authorList>
            <consortium name="The Broad Institute Genomics Platform"/>
            <consortium name="The Broad Institute Genome Sequencing Center for Infectious Disease"/>
            <person name="Wu L."/>
            <person name="Ma J."/>
        </authorList>
    </citation>
    <scope>NUCLEOTIDE SEQUENCE [LARGE SCALE GENOMIC DNA]</scope>
    <source>
        <strain evidence="4">CGMCC 1.12664</strain>
    </source>
</reference>
<dbReference type="NCBIfam" id="TIGR03370">
    <property type="entry name" value="VPLPA-CTERM"/>
    <property type="match status" value="1"/>
</dbReference>
<keyword evidence="1" id="KW-0472">Membrane</keyword>
<protein>
    <recommendedName>
        <fullName evidence="5">VPLPA-CTERM protein sorting domain-containing protein</fullName>
    </recommendedName>
</protein>
<name>A0A916ZYW3_9RHOB</name>
<evidence type="ECO:0000313" key="3">
    <source>
        <dbReference type="EMBL" id="GGE19669.1"/>
    </source>
</evidence>
<dbReference type="Proteomes" id="UP000612855">
    <property type="component" value="Unassembled WGS sequence"/>
</dbReference>
<comment type="caution">
    <text evidence="3">The sequence shown here is derived from an EMBL/GenBank/DDBJ whole genome shotgun (WGS) entry which is preliminary data.</text>
</comment>
<keyword evidence="1" id="KW-1133">Transmembrane helix</keyword>
<evidence type="ECO:0000256" key="2">
    <source>
        <dbReference type="SAM" id="SignalP"/>
    </source>
</evidence>
<dbReference type="RefSeq" id="WP_188476096.1">
    <property type="nucleotide sequence ID" value="NZ_BMFJ01000001.1"/>
</dbReference>
<feature type="chain" id="PRO_5037088909" description="VPLPA-CTERM protein sorting domain-containing protein" evidence="2">
    <location>
        <begin position="20"/>
        <end position="234"/>
    </location>
</feature>
<keyword evidence="1" id="KW-0812">Transmembrane</keyword>
<dbReference type="InterPro" id="IPR022472">
    <property type="entry name" value="VPLPA-CTERM"/>
</dbReference>
<organism evidence="3 4">
    <name type="scientific">Primorskyibacter flagellatus</name>
    <dbReference type="NCBI Taxonomy" id="1387277"/>
    <lineage>
        <taxon>Bacteria</taxon>
        <taxon>Pseudomonadati</taxon>
        <taxon>Pseudomonadota</taxon>
        <taxon>Alphaproteobacteria</taxon>
        <taxon>Rhodobacterales</taxon>
        <taxon>Roseobacteraceae</taxon>
        <taxon>Primorskyibacter</taxon>
    </lineage>
</organism>
<sequence>MKTLFAAAALVLVAGTASASTLLNEFQPNPDGADPSTQMIELIGTPGAAFSGYLFSLEADNANSATVDRKSALTGTFGANGLLTFAIADLENPSFTIVLTDSTATANLGDELFFDQSSLGFVYDAISIIDAATDTGIAGLLGGTDFAFTGTEPEWMFRDSVTGKWIAVNDNVAGTGIFDETGTELDSAGFDQALTGTTFGATNPTMSTPAVPLPASLTLVLAAIGGLAAFRRRS</sequence>
<accession>A0A916ZYW3</accession>
<dbReference type="AlphaFoldDB" id="A0A916ZYW3"/>
<feature type="signal peptide" evidence="2">
    <location>
        <begin position="1"/>
        <end position="19"/>
    </location>
</feature>
<dbReference type="EMBL" id="BMFJ01000001">
    <property type="protein sequence ID" value="GGE19669.1"/>
    <property type="molecule type" value="Genomic_DNA"/>
</dbReference>
<evidence type="ECO:0000313" key="4">
    <source>
        <dbReference type="Proteomes" id="UP000612855"/>
    </source>
</evidence>
<keyword evidence="4" id="KW-1185">Reference proteome</keyword>